<dbReference type="STRING" id="225345.CLCHR_40280"/>
<name>A0A1V4IE12_9CLOT</name>
<dbReference type="AlphaFoldDB" id="A0A1V4IE12"/>
<evidence type="ECO:0000313" key="3">
    <source>
        <dbReference type="EMBL" id="RII32243.1"/>
    </source>
</evidence>
<evidence type="ECO:0000313" key="1">
    <source>
        <dbReference type="EMBL" id="MVX66241.1"/>
    </source>
</evidence>
<reference evidence="3 5" key="2">
    <citation type="submission" date="2018-08" db="EMBL/GenBank/DDBJ databases">
        <title>Genome of Clostridium chromiireducens C1, DSM12136.</title>
        <authorList>
            <person name="Xing M."/>
            <person name="Wei Y."/>
            <person name="Ang E.L."/>
            <person name="Zhao H."/>
            <person name="Zhang Y."/>
        </authorList>
    </citation>
    <scope>NUCLEOTIDE SEQUENCE [LARGE SCALE GENOMIC DNA]</scope>
    <source>
        <strain evidence="3 5">C1</strain>
    </source>
</reference>
<dbReference type="Proteomes" id="UP000191056">
    <property type="component" value="Unassembled WGS sequence"/>
</dbReference>
<organism evidence="2 4">
    <name type="scientific">Clostridium chromiireducens</name>
    <dbReference type="NCBI Taxonomy" id="225345"/>
    <lineage>
        <taxon>Bacteria</taxon>
        <taxon>Bacillati</taxon>
        <taxon>Bacillota</taxon>
        <taxon>Clostridia</taxon>
        <taxon>Eubacteriales</taxon>
        <taxon>Clostridiaceae</taxon>
        <taxon>Clostridium</taxon>
    </lineage>
</organism>
<reference evidence="1" key="3">
    <citation type="submission" date="2019-12" db="EMBL/GenBank/DDBJ databases">
        <title>Microbes associate with the intestines of laboratory mice.</title>
        <authorList>
            <person name="Navarre W."/>
            <person name="Wong E."/>
        </authorList>
    </citation>
    <scope>NUCLEOTIDE SEQUENCE</scope>
    <source>
        <strain evidence="1">NM79_F5</strain>
    </source>
</reference>
<dbReference type="OrthoDB" id="6636823at2"/>
<dbReference type="EMBL" id="MZGT01000074">
    <property type="protein sequence ID" value="OPJ58191.1"/>
    <property type="molecule type" value="Genomic_DNA"/>
</dbReference>
<dbReference type="RefSeq" id="WP_079441676.1">
    <property type="nucleotide sequence ID" value="NZ_JBLZIA010000019.1"/>
</dbReference>
<evidence type="ECO:0000313" key="2">
    <source>
        <dbReference type="EMBL" id="OPJ58191.1"/>
    </source>
</evidence>
<dbReference type="EMBL" id="QXDJ01000008">
    <property type="protein sequence ID" value="RII32243.1"/>
    <property type="molecule type" value="Genomic_DNA"/>
</dbReference>
<keyword evidence="4" id="KW-1185">Reference proteome</keyword>
<dbReference type="Proteomes" id="UP000265930">
    <property type="component" value="Unassembled WGS sequence"/>
</dbReference>
<gene>
    <name evidence="2" type="ORF">CLCHR_40280</name>
    <name evidence="3" type="ORF">D2A34_23730</name>
    <name evidence="1" type="ORF">GKZ28_21415</name>
</gene>
<evidence type="ECO:0000313" key="4">
    <source>
        <dbReference type="Proteomes" id="UP000191056"/>
    </source>
</evidence>
<reference evidence="2 4" key="1">
    <citation type="submission" date="2017-03" db="EMBL/GenBank/DDBJ databases">
        <title>Genome sequence of Clostridium chromiireducens DSM 23318.</title>
        <authorList>
            <person name="Poehlein A."/>
            <person name="Daniel R."/>
        </authorList>
    </citation>
    <scope>NUCLEOTIDE SEQUENCE [LARGE SCALE GENOMIC DNA]</scope>
    <source>
        <strain evidence="2 4">DSM 23318</strain>
    </source>
</reference>
<sequence length="62" mass="7161">MTSDSIGNMDPNILLSIINMKLRDQYSSLDLLCDDMNLAREDLVNRLCSIGYNYNEDINQFK</sequence>
<protein>
    <submittedName>
        <fullName evidence="1">DUF4250 domain-containing protein</fullName>
    </submittedName>
</protein>
<evidence type="ECO:0000313" key="5">
    <source>
        <dbReference type="Proteomes" id="UP000265930"/>
    </source>
</evidence>
<accession>A0A1V4IE12</accession>
<comment type="caution">
    <text evidence="2">The sequence shown here is derived from an EMBL/GenBank/DDBJ whole genome shotgun (WGS) entry which is preliminary data.</text>
</comment>
<dbReference type="Pfam" id="PF14056">
    <property type="entry name" value="DUF4250"/>
    <property type="match status" value="1"/>
</dbReference>
<dbReference type="InterPro" id="IPR025346">
    <property type="entry name" value="DUF4250"/>
</dbReference>
<proteinExistence type="predicted"/>
<dbReference type="Proteomes" id="UP000656077">
    <property type="component" value="Unassembled WGS sequence"/>
</dbReference>
<dbReference type="EMBL" id="WSRQ01000050">
    <property type="protein sequence ID" value="MVX66241.1"/>
    <property type="molecule type" value="Genomic_DNA"/>
</dbReference>